<evidence type="ECO:0008006" key="3">
    <source>
        <dbReference type="Google" id="ProtNLM"/>
    </source>
</evidence>
<proteinExistence type="predicted"/>
<organism evidence="1 2">
    <name type="scientific">Leptolyngbya boryana NIES-2135</name>
    <dbReference type="NCBI Taxonomy" id="1973484"/>
    <lineage>
        <taxon>Bacteria</taxon>
        <taxon>Bacillati</taxon>
        <taxon>Cyanobacteriota</taxon>
        <taxon>Cyanophyceae</taxon>
        <taxon>Leptolyngbyales</taxon>
        <taxon>Leptolyngbyaceae</taxon>
        <taxon>Leptolyngbya group</taxon>
        <taxon>Leptolyngbya</taxon>
    </lineage>
</organism>
<protein>
    <recommendedName>
        <fullName evidence="3">YcfA family protein</fullName>
    </recommendedName>
</protein>
<evidence type="ECO:0000313" key="2">
    <source>
        <dbReference type="Proteomes" id="UP000217895"/>
    </source>
</evidence>
<dbReference type="Gene3D" id="3.30.920.30">
    <property type="entry name" value="Hypothetical protein"/>
    <property type="match status" value="1"/>
</dbReference>
<dbReference type="InterPro" id="IPR038570">
    <property type="entry name" value="HicA_sf"/>
</dbReference>
<sequence>MLQRYTLQMRNQTISKYSTMHHNFKQKLAAKGWQFLRNGKGSHQLWQHPERGVISISVRAGRMQIARSVERKLFGL</sequence>
<dbReference type="EMBL" id="AP018203">
    <property type="protein sequence ID" value="BAY56604.1"/>
    <property type="molecule type" value="Genomic_DNA"/>
</dbReference>
<evidence type="ECO:0000313" key="1">
    <source>
        <dbReference type="EMBL" id="BAY56604.1"/>
    </source>
</evidence>
<reference evidence="1 2" key="1">
    <citation type="submission" date="2017-06" db="EMBL/GenBank/DDBJ databases">
        <title>Genome sequencing of cyanobaciteial culture collection at National Institute for Environmental Studies (NIES).</title>
        <authorList>
            <person name="Hirose Y."/>
            <person name="Shimura Y."/>
            <person name="Fujisawa T."/>
            <person name="Nakamura Y."/>
            <person name="Kawachi M."/>
        </authorList>
    </citation>
    <scope>NUCLEOTIDE SEQUENCE [LARGE SCALE GENOMIC DNA]</scope>
    <source>
        <strain evidence="1 2">NIES-2135</strain>
    </source>
</reference>
<dbReference type="AlphaFoldDB" id="A0A1Z4JIP5"/>
<dbReference type="SUPFAM" id="SSF54786">
    <property type="entry name" value="YcfA/nrd intein domain"/>
    <property type="match status" value="1"/>
</dbReference>
<name>A0A1Z4JIP5_LEPBY</name>
<keyword evidence="2" id="KW-1185">Reference proteome</keyword>
<gene>
    <name evidence="1" type="ORF">NIES2135_34380</name>
</gene>
<dbReference type="Proteomes" id="UP000217895">
    <property type="component" value="Chromosome"/>
</dbReference>
<accession>A0A1Z4JIP5</accession>